<dbReference type="RefSeq" id="WP_156089387.1">
    <property type="nucleotide sequence ID" value="NZ_CP073767.1"/>
</dbReference>
<reference evidence="1" key="1">
    <citation type="submission" date="2021-04" db="EMBL/GenBank/DDBJ databases">
        <title>Dactylosporangium aurantiacum NRRL B-8018 full assembly.</title>
        <authorList>
            <person name="Hartkoorn R.C."/>
            <person name="Beaudoing E."/>
            <person name="Hot D."/>
        </authorList>
    </citation>
    <scope>NUCLEOTIDE SEQUENCE</scope>
    <source>
        <strain evidence="1">NRRL B-8018</strain>
    </source>
</reference>
<evidence type="ECO:0000313" key="1">
    <source>
        <dbReference type="EMBL" id="UWZ55570.1"/>
    </source>
</evidence>
<evidence type="ECO:0000313" key="2">
    <source>
        <dbReference type="Proteomes" id="UP001058003"/>
    </source>
</evidence>
<dbReference type="EMBL" id="CP073767">
    <property type="protein sequence ID" value="UWZ55570.1"/>
    <property type="molecule type" value="Genomic_DNA"/>
</dbReference>
<organism evidence="1 2">
    <name type="scientific">Dactylosporangium aurantiacum</name>
    <dbReference type="NCBI Taxonomy" id="35754"/>
    <lineage>
        <taxon>Bacteria</taxon>
        <taxon>Bacillati</taxon>
        <taxon>Actinomycetota</taxon>
        <taxon>Actinomycetes</taxon>
        <taxon>Micromonosporales</taxon>
        <taxon>Micromonosporaceae</taxon>
        <taxon>Dactylosporangium</taxon>
    </lineage>
</organism>
<keyword evidence="2" id="KW-1185">Reference proteome</keyword>
<dbReference type="AlphaFoldDB" id="A0A9Q9MI79"/>
<protein>
    <submittedName>
        <fullName evidence="1">Uncharacterized protein</fullName>
    </submittedName>
</protein>
<dbReference type="KEGG" id="daur:Daura_04930"/>
<sequence length="47" mass="5382">MTGMTRAEHDRRKRQMNRRIREVLAVRRVLAAMGPQAEPPEPATPEA</sequence>
<accession>A0A9Q9MI79</accession>
<proteinExistence type="predicted"/>
<dbReference type="Proteomes" id="UP001058003">
    <property type="component" value="Chromosome"/>
</dbReference>
<name>A0A9Q9MI79_9ACTN</name>
<gene>
    <name evidence="1" type="ORF">Daura_04930</name>
</gene>